<feature type="region of interest" description="Disordered" evidence="1">
    <location>
        <begin position="1"/>
        <end position="38"/>
    </location>
</feature>
<reference evidence="3" key="2">
    <citation type="journal article" date="2017" name="Nat. Plants">
        <title>The Aegilops tauschii genome reveals multiple impacts of transposons.</title>
        <authorList>
            <person name="Zhao G."/>
            <person name="Zou C."/>
            <person name="Li K."/>
            <person name="Wang K."/>
            <person name="Li T."/>
            <person name="Gao L."/>
            <person name="Zhang X."/>
            <person name="Wang H."/>
            <person name="Yang Z."/>
            <person name="Liu X."/>
            <person name="Jiang W."/>
            <person name="Mao L."/>
            <person name="Kong X."/>
            <person name="Jiao Y."/>
            <person name="Jia J."/>
        </authorList>
    </citation>
    <scope>NUCLEOTIDE SEQUENCE [LARGE SCALE GENOMIC DNA]</scope>
    <source>
        <strain evidence="3">cv. AL8/78</strain>
    </source>
</reference>
<dbReference type="Gramene" id="AET3Gv20413200.1">
    <property type="protein sequence ID" value="AET3Gv20413200.1"/>
    <property type="gene ID" value="AET3Gv20413200"/>
</dbReference>
<dbReference type="Proteomes" id="UP000015105">
    <property type="component" value="Chromosome 3D"/>
</dbReference>
<feature type="compositionally biased region" description="Polar residues" evidence="1">
    <location>
        <begin position="1"/>
        <end position="11"/>
    </location>
</feature>
<reference evidence="2" key="3">
    <citation type="journal article" date="2017" name="Nature">
        <title>Genome sequence of the progenitor of the wheat D genome Aegilops tauschii.</title>
        <authorList>
            <person name="Luo M.C."/>
            <person name="Gu Y.Q."/>
            <person name="Puiu D."/>
            <person name="Wang H."/>
            <person name="Twardziok S.O."/>
            <person name="Deal K.R."/>
            <person name="Huo N."/>
            <person name="Zhu T."/>
            <person name="Wang L."/>
            <person name="Wang Y."/>
            <person name="McGuire P.E."/>
            <person name="Liu S."/>
            <person name="Long H."/>
            <person name="Ramasamy R.K."/>
            <person name="Rodriguez J.C."/>
            <person name="Van S.L."/>
            <person name="Yuan L."/>
            <person name="Wang Z."/>
            <person name="Xia Z."/>
            <person name="Xiao L."/>
            <person name="Anderson O.D."/>
            <person name="Ouyang S."/>
            <person name="Liang Y."/>
            <person name="Zimin A.V."/>
            <person name="Pertea G."/>
            <person name="Qi P."/>
            <person name="Bennetzen J.L."/>
            <person name="Dai X."/>
            <person name="Dawson M.W."/>
            <person name="Muller H.G."/>
            <person name="Kugler K."/>
            <person name="Rivarola-Duarte L."/>
            <person name="Spannagl M."/>
            <person name="Mayer K.F.X."/>
            <person name="Lu F.H."/>
            <person name="Bevan M.W."/>
            <person name="Leroy P."/>
            <person name="Li P."/>
            <person name="You F.M."/>
            <person name="Sun Q."/>
            <person name="Liu Z."/>
            <person name="Lyons E."/>
            <person name="Wicker T."/>
            <person name="Salzberg S.L."/>
            <person name="Devos K.M."/>
            <person name="Dvorak J."/>
        </authorList>
    </citation>
    <scope>NUCLEOTIDE SEQUENCE [LARGE SCALE GENOMIC DNA]</scope>
    <source>
        <strain evidence="2">cv. AL8/78</strain>
    </source>
</reference>
<organism evidence="2 3">
    <name type="scientific">Aegilops tauschii subsp. strangulata</name>
    <name type="common">Goatgrass</name>
    <dbReference type="NCBI Taxonomy" id="200361"/>
    <lineage>
        <taxon>Eukaryota</taxon>
        <taxon>Viridiplantae</taxon>
        <taxon>Streptophyta</taxon>
        <taxon>Embryophyta</taxon>
        <taxon>Tracheophyta</taxon>
        <taxon>Spermatophyta</taxon>
        <taxon>Magnoliopsida</taxon>
        <taxon>Liliopsida</taxon>
        <taxon>Poales</taxon>
        <taxon>Poaceae</taxon>
        <taxon>BOP clade</taxon>
        <taxon>Pooideae</taxon>
        <taxon>Triticodae</taxon>
        <taxon>Triticeae</taxon>
        <taxon>Triticinae</taxon>
        <taxon>Aegilops</taxon>
    </lineage>
</organism>
<reference evidence="2" key="5">
    <citation type="journal article" date="2021" name="G3 (Bethesda)">
        <title>Aegilops tauschii genome assembly Aet v5.0 features greater sequence contiguity and improved annotation.</title>
        <authorList>
            <person name="Wang L."/>
            <person name="Zhu T."/>
            <person name="Rodriguez J.C."/>
            <person name="Deal K.R."/>
            <person name="Dubcovsky J."/>
            <person name="McGuire P.E."/>
            <person name="Lux T."/>
            <person name="Spannagl M."/>
            <person name="Mayer K.F.X."/>
            <person name="Baldrich P."/>
            <person name="Meyers B.C."/>
            <person name="Huo N."/>
            <person name="Gu Y.Q."/>
            <person name="Zhou H."/>
            <person name="Devos K.M."/>
            <person name="Bennetzen J.L."/>
            <person name="Unver T."/>
            <person name="Budak H."/>
            <person name="Gulick P.J."/>
            <person name="Galiba G."/>
            <person name="Kalapos B."/>
            <person name="Nelson D.R."/>
            <person name="Li P."/>
            <person name="You F.M."/>
            <person name="Luo M.C."/>
            <person name="Dvorak J."/>
        </authorList>
    </citation>
    <scope>NUCLEOTIDE SEQUENCE [LARGE SCALE GENOMIC DNA]</scope>
    <source>
        <strain evidence="2">cv. AL8/78</strain>
    </source>
</reference>
<name>A0A453EP25_AEGTS</name>
<accession>A0A453EP25</accession>
<evidence type="ECO:0000313" key="3">
    <source>
        <dbReference type="Proteomes" id="UP000015105"/>
    </source>
</evidence>
<evidence type="ECO:0000313" key="2">
    <source>
        <dbReference type="EnsemblPlants" id="AET3Gv20413200.1"/>
    </source>
</evidence>
<evidence type="ECO:0000256" key="1">
    <source>
        <dbReference type="SAM" id="MobiDB-lite"/>
    </source>
</evidence>
<protein>
    <submittedName>
        <fullName evidence="2">Uncharacterized protein</fullName>
    </submittedName>
</protein>
<reference evidence="2" key="4">
    <citation type="submission" date="2019-03" db="UniProtKB">
        <authorList>
            <consortium name="EnsemblPlants"/>
        </authorList>
    </citation>
    <scope>IDENTIFICATION</scope>
</reference>
<reference evidence="3" key="1">
    <citation type="journal article" date="2014" name="Science">
        <title>Ancient hybridizations among the ancestral genomes of bread wheat.</title>
        <authorList>
            <consortium name="International Wheat Genome Sequencing Consortium,"/>
            <person name="Marcussen T."/>
            <person name="Sandve S.R."/>
            <person name="Heier L."/>
            <person name="Spannagl M."/>
            <person name="Pfeifer M."/>
            <person name="Jakobsen K.S."/>
            <person name="Wulff B.B."/>
            <person name="Steuernagel B."/>
            <person name="Mayer K.F."/>
            <person name="Olsen O.A."/>
        </authorList>
    </citation>
    <scope>NUCLEOTIDE SEQUENCE [LARGE SCALE GENOMIC DNA]</scope>
    <source>
        <strain evidence="3">cv. AL8/78</strain>
    </source>
</reference>
<keyword evidence="3" id="KW-1185">Reference proteome</keyword>
<proteinExistence type="predicted"/>
<sequence>MPSSVPPTMTNEARPRNRHVSGTYLKKEALNMISKKKL</sequence>
<dbReference type="EnsemblPlants" id="AET3Gv20413200.1">
    <property type="protein sequence ID" value="AET3Gv20413200.1"/>
    <property type="gene ID" value="AET3Gv20413200"/>
</dbReference>
<dbReference type="AlphaFoldDB" id="A0A453EP25"/>